<dbReference type="Proteomes" id="UP000464314">
    <property type="component" value="Chromosome"/>
</dbReference>
<dbReference type="RefSeq" id="WP_161838437.1">
    <property type="nucleotide sequence ID" value="NZ_CP048000.1"/>
</dbReference>
<dbReference type="AlphaFoldDB" id="A0A6P1TN61"/>
<protein>
    <recommendedName>
        <fullName evidence="1">NADPH-dependent FMN reductase-like domain-containing protein</fullName>
    </recommendedName>
</protein>
<dbReference type="Pfam" id="PF03358">
    <property type="entry name" value="FMN_red"/>
    <property type="match status" value="1"/>
</dbReference>
<feature type="domain" description="NADPH-dependent FMN reductase-like" evidence="1">
    <location>
        <begin position="1"/>
        <end position="114"/>
    </location>
</feature>
<evidence type="ECO:0000313" key="2">
    <source>
        <dbReference type="EMBL" id="QHQ61612.1"/>
    </source>
</evidence>
<dbReference type="InterPro" id="IPR005025">
    <property type="entry name" value="FMN_Rdtase-like_dom"/>
</dbReference>
<dbReference type="SUPFAM" id="SSF52218">
    <property type="entry name" value="Flavoproteins"/>
    <property type="match status" value="1"/>
</dbReference>
<proteinExistence type="predicted"/>
<organism evidence="2 3">
    <name type="scientific">Anaerocolumna sedimenticola</name>
    <dbReference type="NCBI Taxonomy" id="2696063"/>
    <lineage>
        <taxon>Bacteria</taxon>
        <taxon>Bacillati</taxon>
        <taxon>Bacillota</taxon>
        <taxon>Clostridia</taxon>
        <taxon>Lachnospirales</taxon>
        <taxon>Lachnospiraceae</taxon>
        <taxon>Anaerocolumna</taxon>
    </lineage>
</organism>
<sequence length="170" mass="19820">MKVSVVFGSHKIEGKNKEIETAIKNLDMPHDFDFIRLAEMNVSPTLTPLYENDMFENILARMVSADVVLLVIPVYCPYPAKFVALMERLLDVSYLNSNKPLLGKKTAIVYYCSTKICDERPIKTLFQKYLMNDYRFDIPNYENYINNEINPNEKYDNDVTKYVIDILKNL</sequence>
<evidence type="ECO:0000313" key="3">
    <source>
        <dbReference type="Proteomes" id="UP000464314"/>
    </source>
</evidence>
<keyword evidence="3" id="KW-1185">Reference proteome</keyword>
<accession>A0A6P1TN61</accession>
<reference evidence="2 3" key="1">
    <citation type="submission" date="2020-01" db="EMBL/GenBank/DDBJ databases">
        <title>Genome analysis of Anaerocolumna sp. CBA3638.</title>
        <authorList>
            <person name="Kim J."/>
            <person name="Roh S.W."/>
        </authorList>
    </citation>
    <scope>NUCLEOTIDE SEQUENCE [LARGE SCALE GENOMIC DNA]</scope>
    <source>
        <strain evidence="2 3">CBA3638</strain>
    </source>
</reference>
<name>A0A6P1TN61_9FIRM</name>
<dbReference type="Gene3D" id="3.40.50.360">
    <property type="match status" value="1"/>
</dbReference>
<gene>
    <name evidence="2" type="ORF">Ana3638_13195</name>
</gene>
<dbReference type="InterPro" id="IPR029039">
    <property type="entry name" value="Flavoprotein-like_sf"/>
</dbReference>
<dbReference type="KEGG" id="anr:Ana3638_13195"/>
<evidence type="ECO:0000259" key="1">
    <source>
        <dbReference type="Pfam" id="PF03358"/>
    </source>
</evidence>
<dbReference type="GO" id="GO:0016491">
    <property type="term" value="F:oxidoreductase activity"/>
    <property type="evidence" value="ECO:0007669"/>
    <property type="project" value="InterPro"/>
</dbReference>
<dbReference type="EMBL" id="CP048000">
    <property type="protein sequence ID" value="QHQ61612.1"/>
    <property type="molecule type" value="Genomic_DNA"/>
</dbReference>